<sequence>MKRQAEAKGKRDRSSSDDYSQFQHGTWSAESSPADQQAARGDTPLPFSPVQRNIFRRSPPYEGYEAATLPSPPKFGPLPQLDEPRTSSEPYHSPNFRPHPKRGRYPEGDNYSRTSTTTPYPPQHAATYPPPPESIRRGTPSSYSYYSQQPALPLQAPSGPGVPSFDSYPQQHPAYMGRPPPPPPPPMYSMGHPPPGYYGGGGWGPPPPMDQQMESIVFFREYKKNDVLCGRGGATNGHSGNIAFRRLVKKYQEKYITAKKRDKPSVAAIIVDIIREKSGRFLKQRDTPHGKLWYDIGDEKANEKTCQALREGAPARRQRLSVTKSTDSGDIERTDSTETAKLSPTKPSLEELKQAPPEDFVDDGAGVANPAEADIGAADDSRDDPQGDDRKPSPQQQTEAVAIQPHQRLMRRRIMEVSIEEFNAEERDMYLREFLPPHPPLRRGPREPYRVLETREWPVTEEINSSESEREPSPPQVAEV</sequence>
<feature type="domain" description="DUF6824" evidence="2">
    <location>
        <begin position="226"/>
        <end position="311"/>
    </location>
</feature>
<dbReference type="EMBL" id="HBGK01021507">
    <property type="protein sequence ID" value="CAD9282072.1"/>
    <property type="molecule type" value="Transcribed_RNA"/>
</dbReference>
<dbReference type="InterPro" id="IPR049227">
    <property type="entry name" value="DUF6824"/>
</dbReference>
<accession>A0A7S1UYB1</accession>
<feature type="compositionally biased region" description="Basic and acidic residues" evidence="1">
    <location>
        <begin position="379"/>
        <end position="392"/>
    </location>
</feature>
<evidence type="ECO:0000313" key="3">
    <source>
        <dbReference type="EMBL" id="CAD9282072.1"/>
    </source>
</evidence>
<feature type="region of interest" description="Disordered" evidence="1">
    <location>
        <begin position="1"/>
        <end position="184"/>
    </location>
</feature>
<feature type="compositionally biased region" description="Low complexity" evidence="1">
    <location>
        <begin position="111"/>
        <end position="127"/>
    </location>
</feature>
<feature type="region of interest" description="Disordered" evidence="1">
    <location>
        <begin position="311"/>
        <end position="403"/>
    </location>
</feature>
<feature type="compositionally biased region" description="Basic and acidic residues" evidence="1">
    <location>
        <begin position="1"/>
        <end position="16"/>
    </location>
</feature>
<gene>
    <name evidence="3" type="ORF">GOCE00092_LOCUS10983</name>
</gene>
<organism evidence="3">
    <name type="scientific">Grammatophora oceanica</name>
    <dbReference type="NCBI Taxonomy" id="210454"/>
    <lineage>
        <taxon>Eukaryota</taxon>
        <taxon>Sar</taxon>
        <taxon>Stramenopiles</taxon>
        <taxon>Ochrophyta</taxon>
        <taxon>Bacillariophyta</taxon>
        <taxon>Fragilariophyceae</taxon>
        <taxon>Fragilariophycidae</taxon>
        <taxon>Rhabdonematales</taxon>
        <taxon>Grammatophoraceae</taxon>
        <taxon>Grammatophora</taxon>
    </lineage>
</organism>
<reference evidence="3" key="1">
    <citation type="submission" date="2021-01" db="EMBL/GenBank/DDBJ databases">
        <authorList>
            <person name="Corre E."/>
            <person name="Pelletier E."/>
            <person name="Niang G."/>
            <person name="Scheremetjew M."/>
            <person name="Finn R."/>
            <person name="Kale V."/>
            <person name="Holt S."/>
            <person name="Cochrane G."/>
            <person name="Meng A."/>
            <person name="Brown T."/>
            <person name="Cohen L."/>
        </authorList>
    </citation>
    <scope>NUCLEOTIDE SEQUENCE</scope>
    <source>
        <strain evidence="3">CCMP 410</strain>
    </source>
</reference>
<name>A0A7S1UYB1_9STRA</name>
<evidence type="ECO:0000259" key="2">
    <source>
        <dbReference type="Pfam" id="PF20710"/>
    </source>
</evidence>
<proteinExistence type="predicted"/>
<dbReference type="Pfam" id="PF20710">
    <property type="entry name" value="DUF6824"/>
    <property type="match status" value="1"/>
</dbReference>
<feature type="region of interest" description="Disordered" evidence="1">
    <location>
        <begin position="459"/>
        <end position="480"/>
    </location>
</feature>
<feature type="compositionally biased region" description="Polar residues" evidence="1">
    <location>
        <begin position="17"/>
        <end position="35"/>
    </location>
</feature>
<protein>
    <recommendedName>
        <fullName evidence="2">DUF6824 domain-containing protein</fullName>
    </recommendedName>
</protein>
<evidence type="ECO:0000256" key="1">
    <source>
        <dbReference type="SAM" id="MobiDB-lite"/>
    </source>
</evidence>
<dbReference type="AlphaFoldDB" id="A0A7S1UYB1"/>